<organism evidence="1">
    <name type="scientific">Podoviridae sp. ctG4L18</name>
    <dbReference type="NCBI Taxonomy" id="2825234"/>
    <lineage>
        <taxon>Viruses</taxon>
        <taxon>Duplodnaviria</taxon>
        <taxon>Heunggongvirae</taxon>
        <taxon>Uroviricota</taxon>
        <taxon>Caudoviricetes</taxon>
    </lineage>
</organism>
<dbReference type="EMBL" id="BK016114">
    <property type="protein sequence ID" value="DAF96124.1"/>
    <property type="molecule type" value="Genomic_DNA"/>
</dbReference>
<protein>
    <submittedName>
        <fullName evidence="1">Uncharacterized protein</fullName>
    </submittedName>
</protein>
<accession>A0A8S5UNX8</accession>
<reference evidence="1" key="1">
    <citation type="journal article" date="2021" name="Proc. Natl. Acad. Sci. U.S.A.">
        <title>A Catalog of Tens of Thousands of Viruses from Human Metagenomes Reveals Hidden Associations with Chronic Diseases.</title>
        <authorList>
            <person name="Tisza M.J."/>
            <person name="Buck C.B."/>
        </authorList>
    </citation>
    <scope>NUCLEOTIDE SEQUENCE</scope>
    <source>
        <strain evidence="1">CtG4L18</strain>
    </source>
</reference>
<sequence>MFIILSIVYRIQVFRLLRMMILIHKIIIKL</sequence>
<evidence type="ECO:0000313" key="1">
    <source>
        <dbReference type="EMBL" id="DAF96124.1"/>
    </source>
</evidence>
<name>A0A8S5UNX8_9CAUD</name>
<proteinExistence type="predicted"/>